<comment type="caution">
    <text evidence="2">The sequence shown here is derived from an EMBL/GenBank/DDBJ whole genome shotgun (WGS) entry which is preliminary data.</text>
</comment>
<reference evidence="2" key="1">
    <citation type="submission" date="2021-01" db="EMBL/GenBank/DDBJ databases">
        <title>Rhizobium sp. strain KVB221 16S ribosomal RNA gene Genome sequencing and assembly.</title>
        <authorList>
            <person name="Kang M."/>
        </authorList>
    </citation>
    <scope>NUCLEOTIDE SEQUENCE</scope>
    <source>
        <strain evidence="2">KVB221</strain>
    </source>
</reference>
<accession>A0A936YRF8</accession>
<dbReference type="AlphaFoldDB" id="A0A936YRF8"/>
<protein>
    <submittedName>
        <fullName evidence="2">Sulfotransferase</fullName>
    </submittedName>
</protein>
<dbReference type="Pfam" id="PF13469">
    <property type="entry name" value="Sulfotransfer_3"/>
    <property type="match status" value="1"/>
</dbReference>
<dbReference type="GO" id="GO:0008146">
    <property type="term" value="F:sulfotransferase activity"/>
    <property type="evidence" value="ECO:0007669"/>
    <property type="project" value="InterPro"/>
</dbReference>
<evidence type="ECO:0000313" key="2">
    <source>
        <dbReference type="EMBL" id="MBL0370980.1"/>
    </source>
</evidence>
<name>A0A936YRF8_9HYPH</name>
<dbReference type="SUPFAM" id="SSF52540">
    <property type="entry name" value="P-loop containing nucleoside triphosphate hydrolases"/>
    <property type="match status" value="1"/>
</dbReference>
<gene>
    <name evidence="2" type="ORF">JJB09_02970</name>
</gene>
<dbReference type="InterPro" id="IPR037359">
    <property type="entry name" value="NST/OST"/>
</dbReference>
<dbReference type="PANTHER" id="PTHR10605">
    <property type="entry name" value="HEPARAN SULFATE SULFOTRANSFERASE"/>
    <property type="match status" value="1"/>
</dbReference>
<keyword evidence="1" id="KW-0808">Transferase</keyword>
<organism evidence="2 3">
    <name type="scientific">Rhizobium setariae</name>
    <dbReference type="NCBI Taxonomy" id="2801340"/>
    <lineage>
        <taxon>Bacteria</taxon>
        <taxon>Pseudomonadati</taxon>
        <taxon>Pseudomonadota</taxon>
        <taxon>Alphaproteobacteria</taxon>
        <taxon>Hyphomicrobiales</taxon>
        <taxon>Rhizobiaceae</taxon>
        <taxon>Rhizobium/Agrobacterium group</taxon>
        <taxon>Rhizobium</taxon>
    </lineage>
</organism>
<dbReference type="RefSeq" id="WP_201652895.1">
    <property type="nucleotide sequence ID" value="NZ_JAEQNC010000002.1"/>
</dbReference>
<dbReference type="EMBL" id="JAEQNC010000002">
    <property type="protein sequence ID" value="MBL0370980.1"/>
    <property type="molecule type" value="Genomic_DNA"/>
</dbReference>
<dbReference type="InterPro" id="IPR027417">
    <property type="entry name" value="P-loop_NTPase"/>
</dbReference>
<dbReference type="Gene3D" id="3.40.50.300">
    <property type="entry name" value="P-loop containing nucleotide triphosphate hydrolases"/>
    <property type="match status" value="1"/>
</dbReference>
<sequence length="277" mass="31546">MSLPSFICIGAQKAGTTWLYEILSQNPGIWLPPLKEVHFFDRMGEAESAKEKRREHILKRAQRLEKNGGIKGSEGADEARFLRNLVGQDVGTEQWYRKMFSHPDATGRVSGEITPAYLTLPEDKIAYAKSLLPDAKFVLIVREPLARALSQIKMEALRSGEALDDPAWQQLIRRIKKTDRGNYSEFIPRWQRLLAPEQLLVLPFSLIKTDPAGMIRTIETFIGAPAYDNYKQLTETVHQTKPVAVPDWVSERLAALMEPQKQYLIDTFGLEFYEKTG</sequence>
<evidence type="ECO:0000313" key="3">
    <source>
        <dbReference type="Proteomes" id="UP000633219"/>
    </source>
</evidence>
<dbReference type="Proteomes" id="UP000633219">
    <property type="component" value="Unassembled WGS sequence"/>
</dbReference>
<keyword evidence="3" id="KW-1185">Reference proteome</keyword>
<proteinExistence type="predicted"/>
<dbReference type="PANTHER" id="PTHR10605:SF56">
    <property type="entry name" value="BIFUNCTIONAL HEPARAN SULFATE N-DEACETYLASE_N-SULFOTRANSFERASE"/>
    <property type="match status" value="1"/>
</dbReference>
<evidence type="ECO:0000256" key="1">
    <source>
        <dbReference type="ARBA" id="ARBA00022679"/>
    </source>
</evidence>